<evidence type="ECO:0000313" key="4">
    <source>
        <dbReference type="Proteomes" id="UP000585363"/>
    </source>
</evidence>
<evidence type="ECO:0000259" key="2">
    <source>
        <dbReference type="SMART" id="SM00953"/>
    </source>
</evidence>
<feature type="region of interest" description="Disordered" evidence="1">
    <location>
        <begin position="1"/>
        <end position="28"/>
    </location>
</feature>
<reference evidence="3 4" key="2">
    <citation type="submission" date="2020-06" db="EMBL/GenBank/DDBJ databases">
        <title>Polyphasic characterization of a Rahnella strain isolated from tree sap.</title>
        <authorList>
            <person name="Kim I.S."/>
        </authorList>
    </citation>
    <scope>NUCLEOTIDE SEQUENCE [LARGE SCALE GENOMIC DNA]</scope>
    <source>
        <strain evidence="3 4">SAP-1</strain>
    </source>
</reference>
<organism evidence="3 4">
    <name type="scientific">Rouxiella aceris</name>
    <dbReference type="NCBI Taxonomy" id="2703884"/>
    <lineage>
        <taxon>Bacteria</taxon>
        <taxon>Pseudomonadati</taxon>
        <taxon>Pseudomonadota</taxon>
        <taxon>Gammaproteobacteria</taxon>
        <taxon>Enterobacterales</taxon>
        <taxon>Yersiniaceae</taxon>
        <taxon>Rouxiella</taxon>
    </lineage>
</organism>
<accession>A0A848MEX2</accession>
<dbReference type="EMBL" id="JAADJU010000002">
    <property type="protein sequence ID" value="NMP26235.1"/>
    <property type="molecule type" value="Genomic_DNA"/>
</dbReference>
<dbReference type="AlphaFoldDB" id="A0A848MEX2"/>
<feature type="compositionally biased region" description="Polar residues" evidence="1">
    <location>
        <begin position="9"/>
        <end position="28"/>
    </location>
</feature>
<name>A0A848MEX2_9GAMM</name>
<dbReference type="InterPro" id="IPR014914">
    <property type="entry name" value="RES_dom"/>
</dbReference>
<evidence type="ECO:0000256" key="1">
    <source>
        <dbReference type="SAM" id="MobiDB-lite"/>
    </source>
</evidence>
<proteinExistence type="predicted"/>
<gene>
    <name evidence="3" type="ORF">GW590_05025</name>
</gene>
<dbReference type="Proteomes" id="UP000585363">
    <property type="component" value="Unassembled WGS sequence"/>
</dbReference>
<feature type="domain" description="RES" evidence="2">
    <location>
        <begin position="57"/>
        <end position="203"/>
    </location>
</feature>
<evidence type="ECO:0000313" key="3">
    <source>
        <dbReference type="EMBL" id="NMP26235.1"/>
    </source>
</evidence>
<reference evidence="3 4" key="1">
    <citation type="submission" date="2020-01" db="EMBL/GenBank/DDBJ databases">
        <authorList>
            <person name="Lee S.D."/>
        </authorList>
    </citation>
    <scope>NUCLEOTIDE SEQUENCE [LARGE SCALE GENOMIC DNA]</scope>
    <source>
        <strain evidence="3 4">SAP-1</strain>
    </source>
</reference>
<sequence>MVKPPRLAASTSTKRLPNRTAGVTPQPQGTLNISLTTLAAGTVLHRIHDQQYNAVQFNPSMGGNARFSPIQNSKGVPIPTLYAGITQNCALMETAFHDVPYVPGFKTVDKGKLIQLVHSIVETTSDLTLVDLASVPLRKLGITRNELIDTEKDQYPVTRLWAKEIYSQCPEAQGLVWISRQDDSAKAIVLFGDRVNTGVLQQSGDSLSITEDSATFTAVLELAEQLDVLIVPGK</sequence>
<dbReference type="RefSeq" id="WP_169401919.1">
    <property type="nucleotide sequence ID" value="NZ_JAADJU010000002.1"/>
</dbReference>
<comment type="caution">
    <text evidence="3">The sequence shown here is derived from an EMBL/GenBank/DDBJ whole genome shotgun (WGS) entry which is preliminary data.</text>
</comment>
<protein>
    <submittedName>
        <fullName evidence="3">RES family NAD+ phosphorylase</fullName>
    </submittedName>
</protein>
<keyword evidence="4" id="KW-1185">Reference proteome</keyword>
<dbReference type="SMART" id="SM00953">
    <property type="entry name" value="RES"/>
    <property type="match status" value="1"/>
</dbReference>
<dbReference type="Pfam" id="PF08808">
    <property type="entry name" value="RES"/>
    <property type="match status" value="1"/>
</dbReference>